<dbReference type="PROSITE" id="PS50109">
    <property type="entry name" value="HIS_KIN"/>
    <property type="match status" value="1"/>
</dbReference>
<dbReference type="InterPro" id="IPR003594">
    <property type="entry name" value="HATPase_dom"/>
</dbReference>
<dbReference type="InterPro" id="IPR036890">
    <property type="entry name" value="HATPase_C_sf"/>
</dbReference>
<dbReference type="PANTHER" id="PTHR43065:SF23">
    <property type="entry name" value="SENSOR HISTIDINE KINASE PDTAS"/>
    <property type="match status" value="1"/>
</dbReference>
<dbReference type="EMBL" id="CP003167">
    <property type="protein sequence ID" value="AGB03732.1"/>
    <property type="molecule type" value="Genomic_DNA"/>
</dbReference>
<dbReference type="Pfam" id="PF02518">
    <property type="entry name" value="HATPase_c"/>
    <property type="match status" value="1"/>
</dbReference>
<dbReference type="RefSeq" id="WP_015286694.1">
    <property type="nucleotide sequence ID" value="NC_019943.1"/>
</dbReference>
<dbReference type="InParanoid" id="L0HG83"/>
<dbReference type="Gene3D" id="3.40.50.2300">
    <property type="match status" value="1"/>
</dbReference>
<keyword evidence="4" id="KW-0808">Transferase</keyword>
<feature type="modified residue" description="4-aspartylphosphate" evidence="1">
    <location>
        <position position="56"/>
    </location>
</feature>
<evidence type="ECO:0000313" key="4">
    <source>
        <dbReference type="EMBL" id="AGB03732.1"/>
    </source>
</evidence>
<dbReference type="STRING" id="593750.Metfor_2747"/>
<dbReference type="eggNOG" id="arCOG02366">
    <property type="taxonomic scope" value="Archaea"/>
</dbReference>
<proteinExistence type="predicted"/>
<dbReference type="Gene3D" id="3.30.565.10">
    <property type="entry name" value="Histidine kinase-like ATPase, C-terminal domain"/>
    <property type="match status" value="1"/>
</dbReference>
<dbReference type="HOGENOM" id="CLU_000445_114_57_2"/>
<dbReference type="InterPro" id="IPR001789">
    <property type="entry name" value="Sig_transdc_resp-reg_receiver"/>
</dbReference>
<evidence type="ECO:0000259" key="3">
    <source>
        <dbReference type="PROSITE" id="PS50110"/>
    </source>
</evidence>
<dbReference type="eggNOG" id="arCOG02385">
    <property type="taxonomic scope" value="Archaea"/>
</dbReference>
<dbReference type="SUPFAM" id="SSF52172">
    <property type="entry name" value="CheY-like"/>
    <property type="match status" value="1"/>
</dbReference>
<reference evidence="5" key="1">
    <citation type="submission" date="2011-12" db="EMBL/GenBank/DDBJ databases">
        <title>Complete sequence of Methanoregula formicicum SMSP.</title>
        <authorList>
            <person name="Lucas S."/>
            <person name="Han J."/>
            <person name="Lapidus A."/>
            <person name="Cheng J.-F."/>
            <person name="Goodwin L."/>
            <person name="Pitluck S."/>
            <person name="Peters L."/>
            <person name="Ovchinnikova G."/>
            <person name="Teshima H."/>
            <person name="Detter J.C."/>
            <person name="Han C."/>
            <person name="Tapia R."/>
            <person name="Land M."/>
            <person name="Hauser L."/>
            <person name="Kyrpides N."/>
            <person name="Ivanova N."/>
            <person name="Pagani I."/>
            <person name="Imachi H."/>
            <person name="Tamaki H."/>
            <person name="Sekiguchi Y."/>
            <person name="Kamagata Y."/>
            <person name="Cadillo-Quiroz H."/>
            <person name="Zinder S."/>
            <person name="Liu W.-T."/>
            <person name="Woyke T."/>
        </authorList>
    </citation>
    <scope>NUCLEOTIDE SEQUENCE [LARGE SCALE GENOMIC DNA]</scope>
    <source>
        <strain evidence="5">DSM 22288 / NBRC 105244 / SMSP</strain>
    </source>
</reference>
<dbReference type="KEGG" id="mfo:Metfor_2747"/>
<dbReference type="SMART" id="SM00387">
    <property type="entry name" value="HATPase_c"/>
    <property type="match status" value="1"/>
</dbReference>
<dbReference type="GeneID" id="14308530"/>
<keyword evidence="5" id="KW-1185">Reference proteome</keyword>
<name>L0HG83_METFS</name>
<dbReference type="InterPro" id="IPR011495">
    <property type="entry name" value="Sig_transdc_His_kin_sub2_dim/P"/>
</dbReference>
<dbReference type="AlphaFoldDB" id="L0HG83"/>
<protein>
    <submittedName>
        <fullName evidence="4">Signal transduction histidine kinase</fullName>
    </submittedName>
</protein>
<accession>L0HG83</accession>
<dbReference type="eggNOG" id="arCOG02335">
    <property type="taxonomic scope" value="Archaea"/>
</dbReference>
<dbReference type="Proteomes" id="UP000010824">
    <property type="component" value="Chromosome"/>
</dbReference>
<dbReference type="SUPFAM" id="SSF55874">
    <property type="entry name" value="ATPase domain of HSP90 chaperone/DNA topoisomerase II/histidine kinase"/>
    <property type="match status" value="1"/>
</dbReference>
<reference evidence="4 5" key="2">
    <citation type="journal article" date="2014" name="Genome Announc.">
        <title>Complete Genome Sequence of Methanoregula formicica SMSPT, a Mesophilic Hydrogenotrophic Methanogen Isolated from a Methanogenic Upflow Anaerobic Sludge Blanket Reactor.</title>
        <authorList>
            <person name="Yamamoto K."/>
            <person name="Tamaki H."/>
            <person name="Cadillo-Quiroz H."/>
            <person name="Imachi H."/>
            <person name="Kyrpides N."/>
            <person name="Woyke T."/>
            <person name="Goodwin L."/>
            <person name="Zinder S.H."/>
            <person name="Kamagata Y."/>
            <person name="Liu W.T."/>
        </authorList>
    </citation>
    <scope>NUCLEOTIDE SEQUENCE [LARGE SCALE GENOMIC DNA]</scope>
    <source>
        <strain evidence="5">DSM 22288 / NBRC 105244 / SMSP</strain>
    </source>
</reference>
<feature type="domain" description="Histidine kinase" evidence="2">
    <location>
        <begin position="417"/>
        <end position="506"/>
    </location>
</feature>
<feature type="domain" description="Response regulatory" evidence="3">
    <location>
        <begin position="6"/>
        <end position="121"/>
    </location>
</feature>
<sequence length="506" mass="57450">MPEKIPILYVDDEPDLLEIGRQFLETLGDFTVNTAESVADAKAMLINKPFDVIVSDYQMPGTNGIEFLKYVRQQYPDTPFILFTGRGREEVVIEAINNGAEAYLQKGGAPLPQFTELAQKIRVAVDKYRATRALQRQTVVLGERVKELACLYKLTEIVNAPEISLEGMLKETVDLIPSGYQHPKFTRAHIMFRGAEFSTPGFQRSIWNQNFPLFVDGEWAGSVEVSYTGEWADANSAPFLAEENSLLRGLVRLLENGIARKIADDRLRDNCGIRAPETLNVADPVLKGERDLRLAAEKDLKRSRALQEQLLREVRQRVKNNLHTVHDLLALQSKYIRDDNVLNALQESQNRIKAMALVHEIVYQSPEIANIDLDLYVKTLGKNLLEFYRQKGREVILRTDIPGITLGVNTAIPIGLILNELMSNALKHAFPDRDTGEIFIRVRRQDRNISIVFRDDGVGMPRDLNWRDTRSLGLRMVFSIVEQMKGTIGLDRSRGTEFSMVLEERK</sequence>
<dbReference type="Pfam" id="PF00072">
    <property type="entry name" value="Response_reg"/>
    <property type="match status" value="1"/>
</dbReference>
<dbReference type="PROSITE" id="PS50110">
    <property type="entry name" value="RESPONSE_REGULATORY"/>
    <property type="match status" value="1"/>
</dbReference>
<dbReference type="Gene3D" id="3.30.450.20">
    <property type="entry name" value="PAS domain"/>
    <property type="match status" value="1"/>
</dbReference>
<evidence type="ECO:0000256" key="1">
    <source>
        <dbReference type="PROSITE-ProRule" id="PRU00169"/>
    </source>
</evidence>
<dbReference type="InterPro" id="IPR005467">
    <property type="entry name" value="His_kinase_dom"/>
</dbReference>
<gene>
    <name evidence="4" type="ordered locus">Metfor_2747</name>
</gene>
<organism evidence="4 5">
    <name type="scientific">Methanoregula formicica (strain DSM 22288 / NBRC 105244 / SMSP)</name>
    <dbReference type="NCBI Taxonomy" id="593750"/>
    <lineage>
        <taxon>Archaea</taxon>
        <taxon>Methanobacteriati</taxon>
        <taxon>Methanobacteriota</taxon>
        <taxon>Stenosarchaea group</taxon>
        <taxon>Methanomicrobia</taxon>
        <taxon>Methanomicrobiales</taxon>
        <taxon>Methanoregulaceae</taxon>
        <taxon>Methanoregula</taxon>
    </lineage>
</organism>
<evidence type="ECO:0000313" key="5">
    <source>
        <dbReference type="Proteomes" id="UP000010824"/>
    </source>
</evidence>
<dbReference type="PANTHER" id="PTHR43065">
    <property type="entry name" value="SENSOR HISTIDINE KINASE"/>
    <property type="match status" value="1"/>
</dbReference>
<dbReference type="GO" id="GO:0016301">
    <property type="term" value="F:kinase activity"/>
    <property type="evidence" value="ECO:0007669"/>
    <property type="project" value="UniProtKB-KW"/>
</dbReference>
<dbReference type="GO" id="GO:0000160">
    <property type="term" value="P:phosphorelay signal transduction system"/>
    <property type="evidence" value="ECO:0007669"/>
    <property type="project" value="InterPro"/>
</dbReference>
<dbReference type="InterPro" id="IPR011006">
    <property type="entry name" value="CheY-like_superfamily"/>
</dbReference>
<evidence type="ECO:0000259" key="2">
    <source>
        <dbReference type="PROSITE" id="PS50109"/>
    </source>
</evidence>
<keyword evidence="1" id="KW-0597">Phosphoprotein</keyword>
<dbReference type="OrthoDB" id="230688at2157"/>
<dbReference type="SMART" id="SM00448">
    <property type="entry name" value="REC"/>
    <property type="match status" value="1"/>
</dbReference>
<keyword evidence="4" id="KW-0418">Kinase</keyword>
<dbReference type="Pfam" id="PF07568">
    <property type="entry name" value="HisKA_2"/>
    <property type="match status" value="1"/>
</dbReference>